<dbReference type="EMBL" id="CP130613">
    <property type="protein sequence ID" value="WKW14637.1"/>
    <property type="molecule type" value="Genomic_DNA"/>
</dbReference>
<evidence type="ECO:0000313" key="2">
    <source>
        <dbReference type="EMBL" id="WKW11727.1"/>
    </source>
</evidence>
<accession>A0AA49Q731</accession>
<dbReference type="AlphaFoldDB" id="A0AA49Q4C8"/>
<evidence type="ECO:0000313" key="3">
    <source>
        <dbReference type="EMBL" id="WKW14637.1"/>
    </source>
</evidence>
<keyword evidence="4" id="KW-1185">Reference proteome</keyword>
<dbReference type="EMBL" id="CP130612">
    <property type="protein sequence ID" value="WKW11727.1"/>
    <property type="molecule type" value="Genomic_DNA"/>
</dbReference>
<protein>
    <submittedName>
        <fullName evidence="2">Uncharacterized protein</fullName>
    </submittedName>
</protein>
<keyword evidence="1" id="KW-0812">Transmembrane</keyword>
<evidence type="ECO:0000256" key="1">
    <source>
        <dbReference type="SAM" id="Phobius"/>
    </source>
</evidence>
<reference evidence="2" key="1">
    <citation type="submission" date="2023-07" db="EMBL/GenBank/DDBJ databases">
        <authorList>
            <person name="Haufschild T."/>
            <person name="Kallscheuer N."/>
            <person name="Hammer J."/>
            <person name="Kohn T."/>
            <person name="Kabuu M."/>
            <person name="Jogler M."/>
            <person name="Wohfarth N."/>
            <person name="Heuer A."/>
            <person name="Rohde M."/>
            <person name="van Teeseling M.C.F."/>
            <person name="Jogler C."/>
        </authorList>
    </citation>
    <scope>NUCLEOTIDE SEQUENCE</scope>
    <source>
        <strain evidence="2">Strain 138</strain>
        <strain evidence="3">Strain 318</strain>
    </source>
</reference>
<feature type="transmembrane region" description="Helical" evidence="1">
    <location>
        <begin position="44"/>
        <end position="61"/>
    </location>
</feature>
<sequence length="159" mass="17279">MAEQGASQPLYEYGGMAWVWRLLAAPLFAGGVLLGLWGALSREYWAVAASVALWGPVPYFFRRVATVISLVHVDGAEHLQVRTLAGTTRLIPISALDGSRYSRTATSSAGAVYSPSVWLRVRGTSSIYIDLLGTIHDRERLAALIGQPVAKLPKRVSER</sequence>
<organism evidence="2">
    <name type="scientific">Pseudogemmatithrix spongiicola</name>
    <dbReference type="NCBI Taxonomy" id="3062599"/>
    <lineage>
        <taxon>Bacteria</taxon>
        <taxon>Pseudomonadati</taxon>
        <taxon>Gemmatimonadota</taxon>
        <taxon>Gemmatimonadia</taxon>
        <taxon>Gemmatimonadales</taxon>
        <taxon>Gemmatimonadaceae</taxon>
        <taxon>Pseudogemmatithrix</taxon>
    </lineage>
</organism>
<keyword evidence="1" id="KW-1133">Transmembrane helix</keyword>
<evidence type="ECO:0000313" key="4">
    <source>
        <dbReference type="Proteomes" id="UP001229955"/>
    </source>
</evidence>
<feature type="transmembrane region" description="Helical" evidence="1">
    <location>
        <begin position="18"/>
        <end position="37"/>
    </location>
</feature>
<dbReference type="RefSeq" id="WP_367887423.1">
    <property type="nucleotide sequence ID" value="NZ_CP130612.1"/>
</dbReference>
<dbReference type="Proteomes" id="UP001229955">
    <property type="component" value="Chromosome"/>
</dbReference>
<name>A0AA49Q4C8_9BACT</name>
<proteinExistence type="predicted"/>
<accession>A0AA49Q4C8</accession>
<dbReference type="KEGG" id="pspc:Strain318_000989"/>
<gene>
    <name evidence="2" type="ORF">Strain138_000989</name>
    <name evidence="3" type="ORF">Strain318_000989</name>
</gene>
<keyword evidence="1" id="KW-0472">Membrane</keyword>